<dbReference type="OrthoDB" id="10454358at2759"/>
<evidence type="ECO:0000313" key="2">
    <source>
        <dbReference type="EMBL" id="KAH7086376.1"/>
    </source>
</evidence>
<reference evidence="2" key="1">
    <citation type="journal article" date="2021" name="Nat. Commun.">
        <title>Genetic determinants of endophytism in the Arabidopsis root mycobiome.</title>
        <authorList>
            <person name="Mesny F."/>
            <person name="Miyauchi S."/>
            <person name="Thiergart T."/>
            <person name="Pickel B."/>
            <person name="Atanasova L."/>
            <person name="Karlsson M."/>
            <person name="Huettel B."/>
            <person name="Barry K.W."/>
            <person name="Haridas S."/>
            <person name="Chen C."/>
            <person name="Bauer D."/>
            <person name="Andreopoulos W."/>
            <person name="Pangilinan J."/>
            <person name="LaButti K."/>
            <person name="Riley R."/>
            <person name="Lipzen A."/>
            <person name="Clum A."/>
            <person name="Drula E."/>
            <person name="Henrissat B."/>
            <person name="Kohler A."/>
            <person name="Grigoriev I.V."/>
            <person name="Martin F.M."/>
            <person name="Hacquard S."/>
        </authorList>
    </citation>
    <scope>NUCLEOTIDE SEQUENCE</scope>
    <source>
        <strain evidence="2">MPI-SDFR-AT-0120</strain>
    </source>
</reference>
<evidence type="ECO:0000256" key="1">
    <source>
        <dbReference type="SAM" id="MobiDB-lite"/>
    </source>
</evidence>
<gene>
    <name evidence="2" type="ORF">FB567DRAFT_69393</name>
</gene>
<proteinExistence type="predicted"/>
<feature type="compositionally biased region" description="Basic and acidic residues" evidence="1">
    <location>
        <begin position="87"/>
        <end position="96"/>
    </location>
</feature>
<dbReference type="EMBL" id="JAGMVJ010000011">
    <property type="protein sequence ID" value="KAH7086376.1"/>
    <property type="molecule type" value="Genomic_DNA"/>
</dbReference>
<sequence length="324" mass="35665">MIWAVPSVSPCTLTLPPRQECKTRVMCATPPLLHVQHSYGREELAFLHQLASLHTMHLPPALDSSIVTSPLYRRSSHRGRQGYTDEATDKTSDHIDTMASSSSSSINIRSEKFSPLTTPPPRYRSPFALKRRSQMRTLGRVAIVMIALVVCGVGVNEWICEEHGCLTRTDWLPNMDETRVRNGDYIGGGSVIGKFQLTEEEYERSRLEHMAPEEKEELASQQIEEVLVADSEDQDWQVQDIDLGAEAEGEQDGGDVVSQSGEVELVETDDAAPAEEVQAPPNNAIALQDGYAQVGEGVDVQINAVPASVGEDMLMLGEMDMGVF</sequence>
<keyword evidence="3" id="KW-1185">Reference proteome</keyword>
<accession>A0A8K0R4X4</accession>
<protein>
    <submittedName>
        <fullName evidence="2">Uncharacterized protein</fullName>
    </submittedName>
</protein>
<name>A0A8K0R4X4_9PLEO</name>
<evidence type="ECO:0000313" key="3">
    <source>
        <dbReference type="Proteomes" id="UP000813461"/>
    </source>
</evidence>
<dbReference type="Proteomes" id="UP000813461">
    <property type="component" value="Unassembled WGS sequence"/>
</dbReference>
<feature type="region of interest" description="Disordered" evidence="1">
    <location>
        <begin position="75"/>
        <end position="103"/>
    </location>
</feature>
<organism evidence="2 3">
    <name type="scientific">Paraphoma chrysanthemicola</name>
    <dbReference type="NCBI Taxonomy" id="798071"/>
    <lineage>
        <taxon>Eukaryota</taxon>
        <taxon>Fungi</taxon>
        <taxon>Dikarya</taxon>
        <taxon>Ascomycota</taxon>
        <taxon>Pezizomycotina</taxon>
        <taxon>Dothideomycetes</taxon>
        <taxon>Pleosporomycetidae</taxon>
        <taxon>Pleosporales</taxon>
        <taxon>Pleosporineae</taxon>
        <taxon>Phaeosphaeriaceae</taxon>
        <taxon>Paraphoma</taxon>
    </lineage>
</organism>
<comment type="caution">
    <text evidence="2">The sequence shown here is derived from an EMBL/GenBank/DDBJ whole genome shotgun (WGS) entry which is preliminary data.</text>
</comment>
<dbReference type="AlphaFoldDB" id="A0A8K0R4X4"/>